<evidence type="ECO:0000256" key="3">
    <source>
        <dbReference type="ARBA" id="ARBA00023163"/>
    </source>
</evidence>
<accession>A0A402BDK8</accession>
<dbReference type="InterPro" id="IPR050109">
    <property type="entry name" value="HTH-type_TetR-like_transc_reg"/>
</dbReference>
<dbReference type="SUPFAM" id="SSF46689">
    <property type="entry name" value="Homeodomain-like"/>
    <property type="match status" value="1"/>
</dbReference>
<dbReference type="Gene3D" id="1.10.357.10">
    <property type="entry name" value="Tetracycline Repressor, domain 2"/>
    <property type="match status" value="1"/>
</dbReference>
<dbReference type="PRINTS" id="PR00455">
    <property type="entry name" value="HTHTETR"/>
</dbReference>
<evidence type="ECO:0000313" key="6">
    <source>
        <dbReference type="EMBL" id="GCE29444.1"/>
    </source>
</evidence>
<reference evidence="7" key="1">
    <citation type="submission" date="2018-12" db="EMBL/GenBank/DDBJ databases">
        <title>Tengunoibacter tsumagoiensis gen. nov., sp. nov., Dictyobacter kobayashii sp. nov., D. alpinus sp. nov., and D. joshuensis sp. nov. and description of Dictyobacteraceae fam. nov. within the order Ktedonobacterales isolated from Tengu-no-mugimeshi.</title>
        <authorList>
            <person name="Wang C.M."/>
            <person name="Zheng Y."/>
            <person name="Sakai Y."/>
            <person name="Toyoda A."/>
            <person name="Minakuchi Y."/>
            <person name="Abe K."/>
            <person name="Yokota A."/>
            <person name="Yabe S."/>
        </authorList>
    </citation>
    <scope>NUCLEOTIDE SEQUENCE [LARGE SCALE GENOMIC DNA]</scope>
    <source>
        <strain evidence="7">Uno16</strain>
    </source>
</reference>
<proteinExistence type="predicted"/>
<evidence type="ECO:0000256" key="4">
    <source>
        <dbReference type="PROSITE-ProRule" id="PRU00335"/>
    </source>
</evidence>
<comment type="caution">
    <text evidence="6">The sequence shown here is derived from an EMBL/GenBank/DDBJ whole genome shotgun (WGS) entry which is preliminary data.</text>
</comment>
<dbReference type="PROSITE" id="PS01081">
    <property type="entry name" value="HTH_TETR_1"/>
    <property type="match status" value="1"/>
</dbReference>
<evidence type="ECO:0000259" key="5">
    <source>
        <dbReference type="PROSITE" id="PS50977"/>
    </source>
</evidence>
<keyword evidence="7" id="KW-1185">Reference proteome</keyword>
<name>A0A402BDK8_9CHLR</name>
<evidence type="ECO:0000313" key="7">
    <source>
        <dbReference type="Proteomes" id="UP000287171"/>
    </source>
</evidence>
<dbReference type="AlphaFoldDB" id="A0A402BDK8"/>
<dbReference type="Pfam" id="PF00440">
    <property type="entry name" value="TetR_N"/>
    <property type="match status" value="1"/>
</dbReference>
<gene>
    <name evidence="6" type="ORF">KDA_49280</name>
</gene>
<dbReference type="Proteomes" id="UP000287171">
    <property type="component" value="Unassembled WGS sequence"/>
</dbReference>
<sequence>MTRMLPEQTREHILDRAEQRFWTFGFKKTTIDEIAADVHVGKGSIYQFFESKEAIVLATIARHKRALLQEQMCLCQDATLSPVEKLCRCVKLPILDTHRRFEEYPHGRDMVISVHSSLPDLLQPLIEEEMTLLAKILEEGRTQRDFAFDNALETAWDIRNMTYGFWPPYSCVQGTAAVNTALDHLLHFVLRGLHT</sequence>
<dbReference type="InterPro" id="IPR023772">
    <property type="entry name" value="DNA-bd_HTH_TetR-type_CS"/>
</dbReference>
<dbReference type="PROSITE" id="PS50977">
    <property type="entry name" value="HTH_TETR_2"/>
    <property type="match status" value="1"/>
</dbReference>
<evidence type="ECO:0000256" key="2">
    <source>
        <dbReference type="ARBA" id="ARBA00023125"/>
    </source>
</evidence>
<evidence type="ECO:0000256" key="1">
    <source>
        <dbReference type="ARBA" id="ARBA00023015"/>
    </source>
</evidence>
<organism evidence="6 7">
    <name type="scientific">Dictyobacter alpinus</name>
    <dbReference type="NCBI Taxonomy" id="2014873"/>
    <lineage>
        <taxon>Bacteria</taxon>
        <taxon>Bacillati</taxon>
        <taxon>Chloroflexota</taxon>
        <taxon>Ktedonobacteria</taxon>
        <taxon>Ktedonobacterales</taxon>
        <taxon>Dictyobacteraceae</taxon>
        <taxon>Dictyobacter</taxon>
    </lineage>
</organism>
<dbReference type="OrthoDB" id="9809994at2"/>
<dbReference type="InterPro" id="IPR001647">
    <property type="entry name" value="HTH_TetR"/>
</dbReference>
<dbReference type="GO" id="GO:0003700">
    <property type="term" value="F:DNA-binding transcription factor activity"/>
    <property type="evidence" value="ECO:0007669"/>
    <property type="project" value="TreeGrafter"/>
</dbReference>
<dbReference type="PANTHER" id="PTHR30055">
    <property type="entry name" value="HTH-TYPE TRANSCRIPTIONAL REGULATOR RUTR"/>
    <property type="match status" value="1"/>
</dbReference>
<dbReference type="RefSeq" id="WP_126629704.1">
    <property type="nucleotide sequence ID" value="NZ_BIFT01000002.1"/>
</dbReference>
<keyword evidence="3" id="KW-0804">Transcription</keyword>
<keyword evidence="1" id="KW-0805">Transcription regulation</keyword>
<dbReference type="GO" id="GO:0000976">
    <property type="term" value="F:transcription cis-regulatory region binding"/>
    <property type="evidence" value="ECO:0007669"/>
    <property type="project" value="TreeGrafter"/>
</dbReference>
<dbReference type="InterPro" id="IPR009057">
    <property type="entry name" value="Homeodomain-like_sf"/>
</dbReference>
<dbReference type="PANTHER" id="PTHR30055:SF234">
    <property type="entry name" value="HTH-TYPE TRANSCRIPTIONAL REGULATOR BETI"/>
    <property type="match status" value="1"/>
</dbReference>
<feature type="domain" description="HTH tetR-type" evidence="5">
    <location>
        <begin position="7"/>
        <end position="67"/>
    </location>
</feature>
<feature type="DNA-binding region" description="H-T-H motif" evidence="4">
    <location>
        <begin position="30"/>
        <end position="49"/>
    </location>
</feature>
<protein>
    <recommendedName>
        <fullName evidence="5">HTH tetR-type domain-containing protein</fullName>
    </recommendedName>
</protein>
<dbReference type="EMBL" id="BIFT01000002">
    <property type="protein sequence ID" value="GCE29444.1"/>
    <property type="molecule type" value="Genomic_DNA"/>
</dbReference>
<keyword evidence="2 4" id="KW-0238">DNA-binding</keyword>